<name>A0AAW1LIA0_POPJA</name>
<dbReference type="Proteomes" id="UP001458880">
    <property type="component" value="Unassembled WGS sequence"/>
</dbReference>
<proteinExistence type="predicted"/>
<keyword evidence="3" id="KW-1185">Reference proteome</keyword>
<dbReference type="EMBL" id="JASPKY010000116">
    <property type="protein sequence ID" value="KAK9736249.1"/>
    <property type="molecule type" value="Genomic_DNA"/>
</dbReference>
<gene>
    <name evidence="2" type="ORF">QE152_g12665</name>
</gene>
<evidence type="ECO:0000313" key="3">
    <source>
        <dbReference type="Proteomes" id="UP001458880"/>
    </source>
</evidence>
<reference evidence="2 3" key="1">
    <citation type="journal article" date="2024" name="BMC Genomics">
        <title>De novo assembly and annotation of Popillia japonica's genome with initial clues to its potential as an invasive pest.</title>
        <authorList>
            <person name="Cucini C."/>
            <person name="Boschi S."/>
            <person name="Funari R."/>
            <person name="Cardaioli E."/>
            <person name="Iannotti N."/>
            <person name="Marturano G."/>
            <person name="Paoli F."/>
            <person name="Bruttini M."/>
            <person name="Carapelli A."/>
            <person name="Frati F."/>
            <person name="Nardi F."/>
        </authorList>
    </citation>
    <scope>NUCLEOTIDE SEQUENCE [LARGE SCALE GENOMIC DNA]</scope>
    <source>
        <strain evidence="2">DMR45628</strain>
    </source>
</reference>
<accession>A0AAW1LIA0</accession>
<comment type="caution">
    <text evidence="2">The sequence shown here is derived from an EMBL/GenBank/DDBJ whole genome shotgun (WGS) entry which is preliminary data.</text>
</comment>
<feature type="region of interest" description="Disordered" evidence="1">
    <location>
        <begin position="35"/>
        <end position="56"/>
    </location>
</feature>
<evidence type="ECO:0000313" key="2">
    <source>
        <dbReference type="EMBL" id="KAK9736249.1"/>
    </source>
</evidence>
<organism evidence="2 3">
    <name type="scientific">Popillia japonica</name>
    <name type="common">Japanese beetle</name>
    <dbReference type="NCBI Taxonomy" id="7064"/>
    <lineage>
        <taxon>Eukaryota</taxon>
        <taxon>Metazoa</taxon>
        <taxon>Ecdysozoa</taxon>
        <taxon>Arthropoda</taxon>
        <taxon>Hexapoda</taxon>
        <taxon>Insecta</taxon>
        <taxon>Pterygota</taxon>
        <taxon>Neoptera</taxon>
        <taxon>Endopterygota</taxon>
        <taxon>Coleoptera</taxon>
        <taxon>Polyphaga</taxon>
        <taxon>Scarabaeiformia</taxon>
        <taxon>Scarabaeidae</taxon>
        <taxon>Rutelinae</taxon>
        <taxon>Popillia</taxon>
    </lineage>
</organism>
<evidence type="ECO:0000256" key="1">
    <source>
        <dbReference type="SAM" id="MobiDB-lite"/>
    </source>
</evidence>
<dbReference type="AlphaFoldDB" id="A0AAW1LIA0"/>
<sequence length="110" mass="12379">MIYLFKFLTTAELIEMAKNEKFWENVESMDVFITPPVDGNESEGDSADENGKGDVNHLSGRQLQVETVAPLYSNAGVTHLGQEIDVEKHNISLSELQRTIKQKLGNIRRC</sequence>
<protein>
    <submittedName>
        <fullName evidence="2">Uncharacterized protein</fullName>
    </submittedName>
</protein>